<dbReference type="AlphaFoldDB" id="A0A1Q2YLN7"/>
<comment type="caution">
    <text evidence="2">The sequence shown here is derived from an EMBL/GenBank/DDBJ whole genome shotgun (WGS) entry which is preliminary data.</text>
</comment>
<sequence length="468" mass="53204">MLHNTMSISAPSLPDLPTSSTSAFTSTANSAMTSASTTPHLDSDGTLHSYKFERSEERTHQSDCEDEGQETDNTVIHYSNEEIASQHTLNEADFSAYAKGYRECKNFELEQDCDNTTKILDGHTRRNLSIEDIIDGYVCMLKQSQVDLKNEIHRAFEEFKFDIITDHLSPPIETIYHRTVSGPNRTISEHNGRQTYETYDRAEETVSIRLSETPLLGMSTCIEEFTTFVDLIKEEVIAGEVQIFDSKESSESNEDSNEDSLSDNIYGLGVVRERNEDERIRELSAVVGKVGYKLDLIELGMDSKEGIFTLKNDIDELLRCYNEVTSGKASKRNENTTTKDKELKKLRMSEILLDDFDVAAEKSRRSRRSSGIDLRLFSVVKTSEDVKADRCELVQSEERSSDTEFRKTLERLCLDRGAKVVSKTRHAEPEAQVAANAGMKSNIKNRTEETAFLEFKNELRKRLEEERL</sequence>
<evidence type="ECO:0000256" key="1">
    <source>
        <dbReference type="SAM" id="MobiDB-lite"/>
    </source>
</evidence>
<feature type="region of interest" description="Disordered" evidence="1">
    <location>
        <begin position="1"/>
        <end position="24"/>
    </location>
</feature>
<dbReference type="OrthoDB" id="3997626at2759"/>
<reference evidence="2 3" key="1">
    <citation type="submission" date="2016-08" db="EMBL/GenBank/DDBJ databases">
        <title>Whole genome shotgun sequence of Pichia membranifaciens KS47-1.</title>
        <authorList>
            <person name="Konishi M."/>
            <person name="Ishida M."/>
            <person name="Arakawa T."/>
            <person name="Kato Y."/>
            <person name="Horiuchi J."/>
        </authorList>
    </citation>
    <scope>NUCLEOTIDE SEQUENCE [LARGE SCALE GENOMIC DNA]</scope>
    <source>
        <strain evidence="2 3">KS47-1</strain>
    </source>
</reference>
<feature type="compositionally biased region" description="Low complexity" evidence="1">
    <location>
        <begin position="9"/>
        <end position="24"/>
    </location>
</feature>
<protein>
    <submittedName>
        <fullName evidence="2">Uncharacterized protein</fullName>
    </submittedName>
</protein>
<keyword evidence="3" id="KW-1185">Reference proteome</keyword>
<dbReference type="Proteomes" id="UP000186136">
    <property type="component" value="Unassembled WGS sequence"/>
</dbReference>
<name>A0A1Q2YLN7_9ASCO</name>
<evidence type="ECO:0000313" key="3">
    <source>
        <dbReference type="Proteomes" id="UP000186136"/>
    </source>
</evidence>
<accession>A0A1Q2YLN7</accession>
<gene>
    <name evidence="2" type="ORF">PMKS-003990</name>
</gene>
<proteinExistence type="predicted"/>
<organism evidence="2 3">
    <name type="scientific">Pichia membranifaciens</name>
    <dbReference type="NCBI Taxonomy" id="4926"/>
    <lineage>
        <taxon>Eukaryota</taxon>
        <taxon>Fungi</taxon>
        <taxon>Dikarya</taxon>
        <taxon>Ascomycota</taxon>
        <taxon>Saccharomycotina</taxon>
        <taxon>Pichiomycetes</taxon>
        <taxon>Pichiales</taxon>
        <taxon>Pichiaceae</taxon>
        <taxon>Pichia</taxon>
    </lineage>
</organism>
<dbReference type="EMBL" id="BDGI01000180">
    <property type="protein sequence ID" value="GAV30476.1"/>
    <property type="molecule type" value="Genomic_DNA"/>
</dbReference>
<evidence type="ECO:0000313" key="2">
    <source>
        <dbReference type="EMBL" id="GAV30476.1"/>
    </source>
</evidence>